<dbReference type="AlphaFoldDB" id="A0A059BMK1"/>
<proteinExistence type="predicted"/>
<feature type="compositionally biased region" description="Basic and acidic residues" evidence="1">
    <location>
        <begin position="29"/>
        <end position="62"/>
    </location>
</feature>
<reference evidence="2" key="1">
    <citation type="submission" date="2013-07" db="EMBL/GenBank/DDBJ databases">
        <title>The genome of Eucalyptus grandis.</title>
        <authorList>
            <person name="Schmutz J."/>
            <person name="Hayes R."/>
            <person name="Myburg A."/>
            <person name="Tuskan G."/>
            <person name="Grattapaglia D."/>
            <person name="Rokhsar D.S."/>
        </authorList>
    </citation>
    <scope>NUCLEOTIDE SEQUENCE</scope>
    <source>
        <tissue evidence="2">Leaf extractions</tissue>
    </source>
</reference>
<protein>
    <submittedName>
        <fullName evidence="2">Uncharacterized protein</fullName>
    </submittedName>
</protein>
<gene>
    <name evidence="2" type="ORF">EUGRSUZ_F00902</name>
</gene>
<dbReference type="InParanoid" id="A0A059BMK1"/>
<evidence type="ECO:0000313" key="2">
    <source>
        <dbReference type="EMBL" id="KCW67121.1"/>
    </source>
</evidence>
<dbReference type="EMBL" id="KK198758">
    <property type="protein sequence ID" value="KCW67121.1"/>
    <property type="molecule type" value="Genomic_DNA"/>
</dbReference>
<dbReference type="Gramene" id="KCW67121">
    <property type="protein sequence ID" value="KCW67121"/>
    <property type="gene ID" value="EUGRSUZ_F00902"/>
</dbReference>
<sequence>MGQNSCLGNRGSMFSGVERWFHGSRSRVKQREEREEEEKQQKLADEKPLKLRERERERESHLSSDGPLLLL</sequence>
<accession>A0A059BMK1</accession>
<feature type="region of interest" description="Disordered" evidence="1">
    <location>
        <begin position="23"/>
        <end position="71"/>
    </location>
</feature>
<name>A0A059BMK1_EUCGR</name>
<evidence type="ECO:0000256" key="1">
    <source>
        <dbReference type="SAM" id="MobiDB-lite"/>
    </source>
</evidence>
<organism evidence="2">
    <name type="scientific">Eucalyptus grandis</name>
    <name type="common">Flooded gum</name>
    <dbReference type="NCBI Taxonomy" id="71139"/>
    <lineage>
        <taxon>Eukaryota</taxon>
        <taxon>Viridiplantae</taxon>
        <taxon>Streptophyta</taxon>
        <taxon>Embryophyta</taxon>
        <taxon>Tracheophyta</taxon>
        <taxon>Spermatophyta</taxon>
        <taxon>Magnoliopsida</taxon>
        <taxon>eudicotyledons</taxon>
        <taxon>Gunneridae</taxon>
        <taxon>Pentapetalae</taxon>
        <taxon>rosids</taxon>
        <taxon>malvids</taxon>
        <taxon>Myrtales</taxon>
        <taxon>Myrtaceae</taxon>
        <taxon>Myrtoideae</taxon>
        <taxon>Eucalypteae</taxon>
        <taxon>Eucalyptus</taxon>
    </lineage>
</organism>